<feature type="non-terminal residue" evidence="1">
    <location>
        <position position="509"/>
    </location>
</feature>
<organism evidence="1 2">
    <name type="scientific">Candidatus Cryptobacteroides merdavium</name>
    <dbReference type="NCBI Taxonomy" id="2840769"/>
    <lineage>
        <taxon>Bacteria</taxon>
        <taxon>Pseudomonadati</taxon>
        <taxon>Bacteroidota</taxon>
        <taxon>Bacteroidia</taxon>
        <taxon>Bacteroidales</taxon>
        <taxon>Candidatus Cryptobacteroides</taxon>
    </lineage>
</organism>
<sequence length="509" mass="55321">MDMMIKYLIFPCMLLPAIVSCSENGLQEEGHGYLSARVYEDGSMDVKIPELKSGDGTDDLVFSLTVYDAYSNQVAYVEDCSTLAENPMEIRVGSYTAVASSASSGPAAFDAPFYSGSTEFSVAADEVTNIDITATVANTKVTVEYSDEIEDNFQSYDFTVTNGQGQLVFSTVDCTAEDGRLVSRDGYFTVTGTLTWTLSLVNNDGQKYQDLTGTIDGVKAAQHYRFSWSLAHEPDNIGAGAITVILDDSMNEKEYDLVLDPDDTTVPEITEDFEYSDVISVEIGESVSRKLTVNSPDGFSSLQLTYPDPSTFAPVKVELAGASEETISALSAIGISASSVASETTSTEVDVTSYLSSLPIATYQVTVLAVDRGNTYTEKTYNFDVITDVDAEAAAVNAWAMFADVQGRWFAQTQPEGLSFQYKKTADADWTDFAGEITVNAESRTYTARLLGLAAETEYVFRAVSAEDKETKEMTFTTEQVQTVPNMNLDSWSDQYTLEGGWDSANKGS</sequence>
<evidence type="ECO:0000313" key="1">
    <source>
        <dbReference type="EMBL" id="MBO8446113.1"/>
    </source>
</evidence>
<name>A0A9D9EES1_9BACT</name>
<dbReference type="Pfam" id="PF14900">
    <property type="entry name" value="DUF4493"/>
    <property type="match status" value="1"/>
</dbReference>
<evidence type="ECO:0000313" key="2">
    <source>
        <dbReference type="Proteomes" id="UP000823619"/>
    </source>
</evidence>
<dbReference type="EMBL" id="JADIMO010000139">
    <property type="protein sequence ID" value="MBO8446113.1"/>
    <property type="molecule type" value="Genomic_DNA"/>
</dbReference>
<dbReference type="InterPro" id="IPR027840">
    <property type="entry name" value="DUF4493"/>
</dbReference>
<proteinExistence type="predicted"/>
<dbReference type="PROSITE" id="PS51257">
    <property type="entry name" value="PROKAR_LIPOPROTEIN"/>
    <property type="match status" value="1"/>
</dbReference>
<protein>
    <submittedName>
        <fullName evidence="1">DUF4493 domain-containing protein</fullName>
    </submittedName>
</protein>
<reference evidence="1" key="2">
    <citation type="journal article" date="2021" name="PeerJ">
        <title>Extensive microbial diversity within the chicken gut microbiome revealed by metagenomics and culture.</title>
        <authorList>
            <person name="Gilroy R."/>
            <person name="Ravi A."/>
            <person name="Getino M."/>
            <person name="Pursley I."/>
            <person name="Horton D.L."/>
            <person name="Alikhan N.F."/>
            <person name="Baker D."/>
            <person name="Gharbi K."/>
            <person name="Hall N."/>
            <person name="Watson M."/>
            <person name="Adriaenssens E.M."/>
            <person name="Foster-Nyarko E."/>
            <person name="Jarju S."/>
            <person name="Secka A."/>
            <person name="Antonio M."/>
            <person name="Oren A."/>
            <person name="Chaudhuri R.R."/>
            <person name="La Ragione R."/>
            <person name="Hildebrand F."/>
            <person name="Pallen M.J."/>
        </authorList>
    </citation>
    <scope>NUCLEOTIDE SEQUENCE</scope>
    <source>
        <strain evidence="1">D5-748</strain>
    </source>
</reference>
<comment type="caution">
    <text evidence="1">The sequence shown here is derived from an EMBL/GenBank/DDBJ whole genome shotgun (WGS) entry which is preliminary data.</text>
</comment>
<dbReference type="Proteomes" id="UP000823619">
    <property type="component" value="Unassembled WGS sequence"/>
</dbReference>
<reference evidence="1" key="1">
    <citation type="submission" date="2020-10" db="EMBL/GenBank/DDBJ databases">
        <authorList>
            <person name="Gilroy R."/>
        </authorList>
    </citation>
    <scope>NUCLEOTIDE SEQUENCE</scope>
    <source>
        <strain evidence="1">D5-748</strain>
    </source>
</reference>
<accession>A0A9D9EES1</accession>
<dbReference type="AlphaFoldDB" id="A0A9D9EES1"/>
<gene>
    <name evidence="1" type="ORF">IAC23_10555</name>
</gene>